<organism evidence="2 3">
    <name type="scientific">Rangifer tarandus platyrhynchus</name>
    <name type="common">Svalbard reindeer</name>
    <dbReference type="NCBI Taxonomy" id="3082113"/>
    <lineage>
        <taxon>Eukaryota</taxon>
        <taxon>Metazoa</taxon>
        <taxon>Chordata</taxon>
        <taxon>Craniata</taxon>
        <taxon>Vertebrata</taxon>
        <taxon>Euteleostomi</taxon>
        <taxon>Mammalia</taxon>
        <taxon>Eutheria</taxon>
        <taxon>Laurasiatheria</taxon>
        <taxon>Artiodactyla</taxon>
        <taxon>Ruminantia</taxon>
        <taxon>Pecora</taxon>
        <taxon>Cervidae</taxon>
        <taxon>Odocoileinae</taxon>
        <taxon>Rangifer</taxon>
    </lineage>
</organism>
<feature type="compositionally biased region" description="Basic and acidic residues" evidence="1">
    <location>
        <begin position="30"/>
        <end position="46"/>
    </location>
</feature>
<name>A0ABN8ZUF0_RANTA</name>
<dbReference type="Proteomes" id="UP001176941">
    <property type="component" value="Chromosome 6"/>
</dbReference>
<gene>
    <name evidence="2" type="ORF">MRATA1EN1_LOCUS26311</name>
</gene>
<protein>
    <submittedName>
        <fullName evidence="2">Uncharacterized protein</fullName>
    </submittedName>
</protein>
<keyword evidence="3" id="KW-1185">Reference proteome</keyword>
<evidence type="ECO:0000313" key="2">
    <source>
        <dbReference type="EMBL" id="CAI9177349.1"/>
    </source>
</evidence>
<reference evidence="2" key="1">
    <citation type="submission" date="2023-04" db="EMBL/GenBank/DDBJ databases">
        <authorList>
            <consortium name="ELIXIR-Norway"/>
        </authorList>
    </citation>
    <scope>NUCLEOTIDE SEQUENCE [LARGE SCALE GENOMIC DNA]</scope>
</reference>
<evidence type="ECO:0000256" key="1">
    <source>
        <dbReference type="SAM" id="MobiDB-lite"/>
    </source>
</evidence>
<evidence type="ECO:0000313" key="3">
    <source>
        <dbReference type="Proteomes" id="UP001176941"/>
    </source>
</evidence>
<accession>A0ABN8ZUF0</accession>
<proteinExistence type="predicted"/>
<sequence>MTYGSEPSAPQRAKCSVPTGRLEADTLDQTGRERQKTPKRRGKDDGSLWEPGVRNNLPPCALRTEQEPNPGGFVSARRNLQMPMKENEVSRMAFKH</sequence>
<feature type="region of interest" description="Disordered" evidence="1">
    <location>
        <begin position="1"/>
        <end position="75"/>
    </location>
</feature>
<dbReference type="EMBL" id="OX459942">
    <property type="protein sequence ID" value="CAI9177349.1"/>
    <property type="molecule type" value="Genomic_DNA"/>
</dbReference>